<dbReference type="InterPro" id="IPR029058">
    <property type="entry name" value="AB_hydrolase_fold"/>
</dbReference>
<dbReference type="Gene3D" id="3.40.50.1820">
    <property type="entry name" value="alpha/beta hydrolase"/>
    <property type="match status" value="2"/>
</dbReference>
<feature type="signal peptide" evidence="1">
    <location>
        <begin position="1"/>
        <end position="18"/>
    </location>
</feature>
<evidence type="ECO:0000313" key="3">
    <source>
        <dbReference type="Proteomes" id="UP001367030"/>
    </source>
</evidence>
<dbReference type="PROSITE" id="PS51257">
    <property type="entry name" value="PROKAR_LIPOPROTEIN"/>
    <property type="match status" value="1"/>
</dbReference>
<keyword evidence="3" id="KW-1185">Reference proteome</keyword>
<dbReference type="Gene3D" id="1.10.260.160">
    <property type="match status" value="1"/>
</dbReference>
<comment type="caution">
    <text evidence="2">The sequence shown here is derived from an EMBL/GenBank/DDBJ whole genome shotgun (WGS) entry which is preliminary data.</text>
</comment>
<evidence type="ECO:0000313" key="2">
    <source>
        <dbReference type="EMBL" id="MEJ8854957.1"/>
    </source>
</evidence>
<dbReference type="Pfam" id="PF03583">
    <property type="entry name" value="LIP"/>
    <property type="match status" value="1"/>
</dbReference>
<evidence type="ECO:0000256" key="1">
    <source>
        <dbReference type="SAM" id="SignalP"/>
    </source>
</evidence>
<dbReference type="PANTHER" id="PTHR34853">
    <property type="match status" value="1"/>
</dbReference>
<dbReference type="Proteomes" id="UP001367030">
    <property type="component" value="Unassembled WGS sequence"/>
</dbReference>
<protein>
    <submittedName>
        <fullName evidence="2">Lipase family protein</fullName>
    </submittedName>
</protein>
<keyword evidence="1" id="KW-0732">Signal</keyword>
<dbReference type="PANTHER" id="PTHR34853:SF1">
    <property type="entry name" value="LIPASE 5"/>
    <property type="match status" value="1"/>
</dbReference>
<name>A0ABU8X572_9BURK</name>
<dbReference type="SUPFAM" id="SSF53474">
    <property type="entry name" value="alpha/beta-Hydrolases"/>
    <property type="match status" value="1"/>
</dbReference>
<organism evidence="2 3">
    <name type="scientific">Variovorax robiniae</name>
    <dbReference type="NCBI Taxonomy" id="1836199"/>
    <lineage>
        <taxon>Bacteria</taxon>
        <taxon>Pseudomonadati</taxon>
        <taxon>Pseudomonadota</taxon>
        <taxon>Betaproteobacteria</taxon>
        <taxon>Burkholderiales</taxon>
        <taxon>Comamonadaceae</taxon>
        <taxon>Variovorax</taxon>
    </lineage>
</organism>
<dbReference type="RefSeq" id="WP_340335044.1">
    <property type="nucleotide sequence ID" value="NZ_JBBKZS010000003.1"/>
</dbReference>
<dbReference type="InterPro" id="IPR005152">
    <property type="entry name" value="Lipase_secreted"/>
</dbReference>
<proteinExistence type="predicted"/>
<feature type="chain" id="PRO_5045491744" evidence="1">
    <location>
        <begin position="19"/>
        <end position="448"/>
    </location>
</feature>
<reference evidence="2 3" key="1">
    <citation type="submission" date="2024-03" db="EMBL/GenBank/DDBJ databases">
        <title>Novel species of the genus Variovorax.</title>
        <authorList>
            <person name="Liu Q."/>
            <person name="Xin Y.-H."/>
        </authorList>
    </citation>
    <scope>NUCLEOTIDE SEQUENCE [LARGE SCALE GENOMIC DNA]</scope>
    <source>
        <strain evidence="2 3">KACC 18901</strain>
    </source>
</reference>
<accession>A0ABU8X572</accession>
<dbReference type="EMBL" id="JBBKZS010000003">
    <property type="protein sequence ID" value="MEJ8854957.1"/>
    <property type="molecule type" value="Genomic_DNA"/>
</dbReference>
<sequence length="448" mass="46802">MKYLHVWSVAAAATLLTACGGGDSGPSFVIPPVSISTVSTGTLVEPQATVTTLTKAQIDAGTKASGLQALSGLAQCDVTVVALNYTTLGAKGESTNASGVLLMPAGSCASTPAPLVAYARGTEVLKTRALANPADPETQLLTAMYAAQGYVVVATDYLGYAKSQYAFHPYLHADSEARSVLDAVRAGRRAVTNLQGVLNGKVMFTGYSQGGHASMAAHRAAERDYPLEFNVVAGAHLAGPYNLSGATKLGIAPLGYQYFVPFQVTSYQKVYGDVYAKPSDAFKAPYDSYIENLLPSATLNYTTLVTTGALPGANGESPAQVRDLLFQPAFLSDAQTNANNPLYLDAKKNDLLGWSPRARTLLCGGAGDPTVPPAVHQAPMKADFDARGVTTVTSVDVDPQIQATYGPGGVAPTDPSSAAFRTYYGSYHGTYEPPFCSAAARQLFNALK</sequence>
<gene>
    <name evidence="2" type="ORF">WKW79_10285</name>
</gene>